<dbReference type="KEGG" id="vg:4363337"/>
<evidence type="ECO:0000256" key="5">
    <source>
        <dbReference type="ARBA" id="ARBA00034755"/>
    </source>
</evidence>
<organism evidence="7 8">
    <name type="scientific">Nile crocodilepox virus (isolate Crocodylus niloticus/Zimbabwe/Ume/2001)</name>
    <name type="common">CRV</name>
    <dbReference type="NCBI Taxonomy" id="1289473"/>
    <lineage>
        <taxon>Viruses</taxon>
        <taxon>Varidnaviria</taxon>
        <taxon>Bamfordvirae</taxon>
        <taxon>Nucleocytoviricota</taxon>
        <taxon>Pokkesviricetes</taxon>
        <taxon>Chitovirales</taxon>
        <taxon>Poxviridae</taxon>
        <taxon>Chordopoxvirinae</taxon>
        <taxon>Crocodylidpoxvirus</taxon>
        <taxon>Crocodylidpoxvirus nilecrocodilepox</taxon>
        <taxon>Nile crocodilepox virus</taxon>
    </lineage>
</organism>
<sequence>MEFGLFHLAKFLLTEDEEALRQFNGVCAYLQRPKHEVLKDFYCARQSRRITRALNCADVPAEVALEFPPDLARQLVGLRLRGFRCVVRRSAWLPADAAGEALVAADGRVYHRRCNPAMLAFVRRRYRRLGREFAEAGDALPAEPGGLAIVCGRADVSLYEWICRDALRTNVDAEVVVTEGCIEKVLSNTKLTSKLLATHHRRNAVHRSLKTIYDRYAESIAATSSGIETESVP</sequence>
<evidence type="ECO:0000256" key="3">
    <source>
        <dbReference type="ARBA" id="ARBA00022917"/>
    </source>
</evidence>
<evidence type="ECO:0000313" key="7">
    <source>
        <dbReference type="EMBL" id="ABJ08965.1"/>
    </source>
</evidence>
<reference evidence="7 8" key="1">
    <citation type="journal article" date="2006" name="J. Virol.">
        <title>Genome of crocodilepox virus.</title>
        <authorList>
            <person name="Afonso C.L."/>
            <person name="Tulman E.R."/>
            <person name="Delhon G."/>
            <person name="Lu Z."/>
            <person name="Viljoen G.J."/>
            <person name="Wallace D.B."/>
            <person name="Kutish G.F."/>
            <person name="Rock D.L."/>
        </authorList>
    </citation>
    <scope>NUCLEOTIDE SEQUENCE [LARGE SCALE GENOMIC DNA]</scope>
    <source>
        <strain evidence="8">Isolate Crocodylus niloticus/Zimbabwe/Ume/2001</strain>
    </source>
</reference>
<evidence type="ECO:0000256" key="4">
    <source>
        <dbReference type="ARBA" id="ARBA00034664"/>
    </source>
</evidence>
<evidence type="ECO:0000256" key="1">
    <source>
        <dbReference type="ARBA" id="ARBA00022518"/>
    </source>
</evidence>
<dbReference type="RefSeq" id="YP_784264.1">
    <property type="nucleotide sequence ID" value="NC_008030.1"/>
</dbReference>
<evidence type="ECO:0000313" key="8">
    <source>
        <dbReference type="Proteomes" id="UP000011300"/>
    </source>
</evidence>
<dbReference type="Pfam" id="PF05796">
    <property type="entry name" value="Chordopox_G2"/>
    <property type="match status" value="1"/>
</dbReference>
<evidence type="ECO:0000256" key="6">
    <source>
        <dbReference type="ARBA" id="ARBA00034831"/>
    </source>
</evidence>
<dbReference type="Proteomes" id="UP000011300">
    <property type="component" value="Segment"/>
</dbReference>
<dbReference type="EMBL" id="DQ356948">
    <property type="protein sequence ID" value="ABJ08965.1"/>
    <property type="molecule type" value="Genomic_DNA"/>
</dbReference>
<organismHost>
    <name type="scientific">Crocodylus porosus</name>
    <name type="common">Saltwater crocodile</name>
    <name type="synonym">Estuarine crocodile</name>
    <dbReference type="NCBI Taxonomy" id="8502"/>
</organismHost>
<accession>Q070H7</accession>
<keyword evidence="3" id="KW-0648">Protein biosynthesis</keyword>
<name>Q070H7_CPRVZ</name>
<organismHost>
    <name type="scientific">Crocodylus niloticus</name>
    <name type="common">Nile crocodile</name>
    <name type="synonym">African crocodile</name>
    <dbReference type="NCBI Taxonomy" id="8501"/>
</organismHost>
<gene>
    <name evidence="7" type="ORF">CRV074</name>
</gene>
<dbReference type="GeneID" id="4363337"/>
<keyword evidence="2 7" id="KW-0251">Elongation factor</keyword>
<evidence type="ECO:0000256" key="2">
    <source>
        <dbReference type="ARBA" id="ARBA00022768"/>
    </source>
</evidence>
<comment type="similarity">
    <text evidence="5">Belongs to the orthopoxvirus OPG087 family.</text>
</comment>
<keyword evidence="1" id="KW-0244">Early protein</keyword>
<proteinExistence type="inferred from homology"/>
<dbReference type="InterPro" id="IPR008446">
    <property type="entry name" value="Chordopox_G2"/>
</dbReference>
<keyword evidence="8" id="KW-1185">Reference proteome</keyword>
<comment type="function">
    <text evidence="4">Involved in postreplicative transcription elongation on intermediate and late genes.</text>
</comment>
<organismHost>
    <name type="scientific">Crocodylus johnstoni</name>
    <name type="common">Australian freshwater crocodile</name>
    <dbReference type="NCBI Taxonomy" id="184234"/>
</organismHost>
<protein>
    <recommendedName>
        <fullName evidence="6">Late transcription elongation factor OPG087</fullName>
    </recommendedName>
</protein>